<dbReference type="RefSeq" id="WP_202239859.1">
    <property type="nucleotide sequence ID" value="NZ_AP018366.1"/>
</dbReference>
<dbReference type="KEGG" id="arev:RVR_P189"/>
<evidence type="ECO:0000313" key="2">
    <source>
        <dbReference type="EMBL" id="BBG20708.1"/>
    </source>
</evidence>
<dbReference type="EMBL" id="AP018366">
    <property type="protein sequence ID" value="BBG20708.1"/>
    <property type="molecule type" value="Genomic_DNA"/>
</dbReference>
<dbReference type="Proteomes" id="UP000595703">
    <property type="component" value="Plasmid pRVR1"/>
</dbReference>
<keyword evidence="2" id="KW-0614">Plasmid</keyword>
<name>A0A7R6QIF9_9ACTN</name>
<evidence type="ECO:0000313" key="3">
    <source>
        <dbReference type="Proteomes" id="UP000595703"/>
    </source>
</evidence>
<gene>
    <name evidence="2" type="ORF">RVR_P189</name>
</gene>
<proteinExistence type="predicted"/>
<geneLocation type="plasmid" evidence="2 3">
    <name>pRVR1</name>
</geneLocation>
<organism evidence="2 3">
    <name type="scientific">Actinacidiphila reveromycinica</name>
    <dbReference type="NCBI Taxonomy" id="659352"/>
    <lineage>
        <taxon>Bacteria</taxon>
        <taxon>Bacillati</taxon>
        <taxon>Actinomycetota</taxon>
        <taxon>Actinomycetes</taxon>
        <taxon>Kitasatosporales</taxon>
        <taxon>Streptomycetaceae</taxon>
        <taxon>Actinacidiphila</taxon>
    </lineage>
</organism>
<reference evidence="2 3" key="1">
    <citation type="journal article" date="2020" name="Sci. Rep.">
        <title>beta-carboline chemical signals induce reveromycin production through a LuxR family regulator in Streptomyces sp. SN-593.</title>
        <authorList>
            <person name="Panthee S."/>
            <person name="Kito N."/>
            <person name="Hayashi T."/>
            <person name="Shimizu T."/>
            <person name="Ishikawa J."/>
            <person name="Hamamoto H."/>
            <person name="Osada H."/>
            <person name="Takahashi S."/>
        </authorList>
    </citation>
    <scope>NUCLEOTIDE SEQUENCE [LARGE SCALE GENOMIC DNA]</scope>
    <source>
        <strain evidence="2 3">SN-593</strain>
        <plasmid evidence="2 3">pRVR1</plasmid>
    </source>
</reference>
<protein>
    <submittedName>
        <fullName evidence="2">Uncharacterized protein</fullName>
    </submittedName>
</protein>
<feature type="region of interest" description="Disordered" evidence="1">
    <location>
        <begin position="43"/>
        <end position="69"/>
    </location>
</feature>
<keyword evidence="3" id="KW-1185">Reference proteome</keyword>
<accession>A0A7R6QIF9</accession>
<sequence>MKYVLTLTARHSDGSTCHHAPTDRACPGRRRFRAACTSPTPCRWSSTGDNPDTAADAGRNHLTQHLTRS</sequence>
<dbReference type="AlphaFoldDB" id="A0A7R6QIF9"/>
<evidence type="ECO:0000256" key="1">
    <source>
        <dbReference type="SAM" id="MobiDB-lite"/>
    </source>
</evidence>